<dbReference type="Pfam" id="PF09697">
    <property type="entry name" value="Porph_ging"/>
    <property type="match status" value="1"/>
</dbReference>
<evidence type="ECO:0000313" key="2">
    <source>
        <dbReference type="EMBL" id="MBC9794932.1"/>
    </source>
</evidence>
<proteinExistence type="predicted"/>
<dbReference type="NCBIfam" id="TIGR01200">
    <property type="entry name" value="GLPGLI"/>
    <property type="match status" value="1"/>
</dbReference>
<protein>
    <submittedName>
        <fullName evidence="2">GLPGLI family protein</fullName>
    </submittedName>
</protein>
<sequence>MKKIILLSGVFLIGVLSPVVAQDLRGKAIYESKTDLDMDFGGEDIPEQDKKRMAERMKQSLEKTFVLDFNRTASLYKEEEQLEPPAGGSGMRMMVFGGPGGDGTYYKDVREKLYYNQVEMFGKIFLVRDTLPEQHWKLENETRKIGEYTCYKATTVKKVRRREFGRTRRDGKEKTKDTMNNTPVEKTKEIVITAWYTPDIPVNQGPGEYWGLPGLILEINADRTTILCSKIVMSSKAEDKIEVPKKGKQVNQAEFDEIMRKKAEEIREMHRGDRRGRKGNRVFRIGG</sequence>
<accession>A0A926Q0H7</accession>
<feature type="chain" id="PRO_5037827373" evidence="1">
    <location>
        <begin position="22"/>
        <end position="287"/>
    </location>
</feature>
<dbReference type="InterPro" id="IPR005901">
    <property type="entry name" value="GLPGLI"/>
</dbReference>
<evidence type="ECO:0000313" key="3">
    <source>
        <dbReference type="Proteomes" id="UP000653730"/>
    </source>
</evidence>
<comment type="caution">
    <text evidence="2">The sequence shown here is derived from an EMBL/GenBank/DDBJ whole genome shotgun (WGS) entry which is preliminary data.</text>
</comment>
<evidence type="ECO:0000256" key="1">
    <source>
        <dbReference type="SAM" id="SignalP"/>
    </source>
</evidence>
<dbReference type="AlphaFoldDB" id="A0A926Q0H7"/>
<reference evidence="2 3" key="1">
    <citation type="submission" date="2020-09" db="EMBL/GenBank/DDBJ databases">
        <title>Sinomicrobium weinanense sp. nov., a halophilic bacteria isolated from saline-alkali soil.</title>
        <authorList>
            <person name="Wu P."/>
            <person name="Ren H."/>
            <person name="Mei Y."/>
            <person name="Liang Y."/>
            <person name="Chen Z."/>
        </authorList>
    </citation>
    <scope>NUCLEOTIDE SEQUENCE [LARGE SCALE GENOMIC DNA]</scope>
    <source>
        <strain evidence="2 3">FJxs</strain>
    </source>
</reference>
<dbReference type="RefSeq" id="WP_187964086.1">
    <property type="nucleotide sequence ID" value="NZ_JACVDC010000004.1"/>
</dbReference>
<dbReference type="EMBL" id="JACVDC010000004">
    <property type="protein sequence ID" value="MBC9794932.1"/>
    <property type="molecule type" value="Genomic_DNA"/>
</dbReference>
<keyword evidence="1" id="KW-0732">Signal</keyword>
<dbReference type="Proteomes" id="UP000653730">
    <property type="component" value="Unassembled WGS sequence"/>
</dbReference>
<organism evidence="2 3">
    <name type="scientific">Sinomicrobium weinanense</name>
    <dbReference type="NCBI Taxonomy" id="2842200"/>
    <lineage>
        <taxon>Bacteria</taxon>
        <taxon>Pseudomonadati</taxon>
        <taxon>Bacteroidota</taxon>
        <taxon>Flavobacteriia</taxon>
        <taxon>Flavobacteriales</taxon>
        <taxon>Flavobacteriaceae</taxon>
        <taxon>Sinomicrobium</taxon>
    </lineage>
</organism>
<keyword evidence="3" id="KW-1185">Reference proteome</keyword>
<name>A0A926Q0H7_9FLAO</name>
<gene>
    <name evidence="2" type="ORF">IBL28_03050</name>
</gene>
<feature type="signal peptide" evidence="1">
    <location>
        <begin position="1"/>
        <end position="21"/>
    </location>
</feature>